<dbReference type="InterPro" id="IPR050321">
    <property type="entry name" value="Glycosyltr_2/OpgH_subfam"/>
</dbReference>
<dbReference type="InterPro" id="IPR001173">
    <property type="entry name" value="Glyco_trans_2-like"/>
</dbReference>
<accession>A0A1C4XR28</accession>
<evidence type="ECO:0000313" key="10">
    <source>
        <dbReference type="Proteomes" id="UP000198228"/>
    </source>
</evidence>
<evidence type="ECO:0000256" key="5">
    <source>
        <dbReference type="ARBA" id="ARBA00022989"/>
    </source>
</evidence>
<feature type="transmembrane region" description="Helical" evidence="7">
    <location>
        <begin position="386"/>
        <end position="405"/>
    </location>
</feature>
<evidence type="ECO:0000256" key="4">
    <source>
        <dbReference type="ARBA" id="ARBA00022692"/>
    </source>
</evidence>
<feature type="transmembrane region" description="Helical" evidence="7">
    <location>
        <begin position="58"/>
        <end position="79"/>
    </location>
</feature>
<dbReference type="InterPro" id="IPR029044">
    <property type="entry name" value="Nucleotide-diphossugar_trans"/>
</dbReference>
<comment type="subcellular location">
    <subcellularLocation>
        <location evidence="1">Membrane</location>
        <topology evidence="1">Multi-pass membrane protein</topology>
    </subcellularLocation>
</comment>
<dbReference type="PANTHER" id="PTHR43867">
    <property type="entry name" value="CELLULOSE SYNTHASE CATALYTIC SUBUNIT A [UDP-FORMING]"/>
    <property type="match status" value="1"/>
</dbReference>
<evidence type="ECO:0000256" key="1">
    <source>
        <dbReference type="ARBA" id="ARBA00004141"/>
    </source>
</evidence>
<keyword evidence="2" id="KW-0328">Glycosyltransferase</keyword>
<feature type="transmembrane region" description="Helical" evidence="7">
    <location>
        <begin position="571"/>
        <end position="595"/>
    </location>
</feature>
<dbReference type="Proteomes" id="UP000198228">
    <property type="component" value="Chromosome I"/>
</dbReference>
<keyword evidence="6 7" id="KW-0472">Membrane</keyword>
<evidence type="ECO:0000256" key="2">
    <source>
        <dbReference type="ARBA" id="ARBA00022676"/>
    </source>
</evidence>
<dbReference type="GO" id="GO:0005886">
    <property type="term" value="C:plasma membrane"/>
    <property type="evidence" value="ECO:0007669"/>
    <property type="project" value="TreeGrafter"/>
</dbReference>
<dbReference type="Pfam" id="PF13632">
    <property type="entry name" value="Glyco_trans_2_3"/>
    <property type="match status" value="1"/>
</dbReference>
<evidence type="ECO:0000256" key="7">
    <source>
        <dbReference type="SAM" id="Phobius"/>
    </source>
</evidence>
<dbReference type="GO" id="GO:0016758">
    <property type="term" value="F:hexosyltransferase activity"/>
    <property type="evidence" value="ECO:0007669"/>
    <property type="project" value="TreeGrafter"/>
</dbReference>
<dbReference type="RefSeq" id="WP_088961484.1">
    <property type="nucleotide sequence ID" value="NZ_LT607410.1"/>
</dbReference>
<dbReference type="Gene3D" id="3.90.550.10">
    <property type="entry name" value="Spore Coat Polysaccharide Biosynthesis Protein SpsA, Chain A"/>
    <property type="match status" value="1"/>
</dbReference>
<feature type="transmembrane region" description="Helical" evidence="7">
    <location>
        <begin position="508"/>
        <end position="526"/>
    </location>
</feature>
<name>A0A1C4XR28_9ACTN</name>
<proteinExistence type="predicted"/>
<keyword evidence="4 7" id="KW-0812">Transmembrane</keyword>
<protein>
    <submittedName>
        <fullName evidence="9">Glycosyltransferase, catalytic subunit of cellulose synthase and poly-beta-1,6-N-acetylglucosamine synthase</fullName>
    </submittedName>
</protein>
<gene>
    <name evidence="9" type="ORF">GA0074696_2784</name>
</gene>
<reference evidence="9 10" key="1">
    <citation type="submission" date="2016-06" db="EMBL/GenBank/DDBJ databases">
        <authorList>
            <person name="Kjaerup R.B."/>
            <person name="Dalgaard T.S."/>
            <person name="Juul-Madsen H.R."/>
        </authorList>
    </citation>
    <scope>NUCLEOTIDE SEQUENCE [LARGE SCALE GENOMIC DNA]</scope>
    <source>
        <strain evidence="9 10">DSM 43821</strain>
    </source>
</reference>
<evidence type="ECO:0000256" key="6">
    <source>
        <dbReference type="ARBA" id="ARBA00023136"/>
    </source>
</evidence>
<keyword evidence="5 7" id="KW-1133">Transmembrane helix</keyword>
<evidence type="ECO:0000313" key="9">
    <source>
        <dbReference type="EMBL" id="SCF10947.1"/>
    </source>
</evidence>
<feature type="transmembrane region" description="Helical" evidence="7">
    <location>
        <begin position="425"/>
        <end position="443"/>
    </location>
</feature>
<feature type="domain" description="Glycosyltransferase 2-like" evidence="8">
    <location>
        <begin position="223"/>
        <end position="440"/>
    </location>
</feature>
<dbReference type="PANTHER" id="PTHR43867:SF2">
    <property type="entry name" value="CELLULOSE SYNTHASE CATALYTIC SUBUNIT A [UDP-FORMING]"/>
    <property type="match status" value="1"/>
</dbReference>
<dbReference type="SUPFAM" id="SSF53448">
    <property type="entry name" value="Nucleotide-diphospho-sugar transferases"/>
    <property type="match status" value="1"/>
</dbReference>
<dbReference type="EMBL" id="LT607410">
    <property type="protein sequence ID" value="SCF10947.1"/>
    <property type="molecule type" value="Genomic_DNA"/>
</dbReference>
<feature type="transmembrane region" description="Helical" evidence="7">
    <location>
        <begin position="85"/>
        <end position="109"/>
    </location>
</feature>
<organism evidence="9 10">
    <name type="scientific">Micromonospora purpureochromogenes</name>
    <dbReference type="NCBI Taxonomy" id="47872"/>
    <lineage>
        <taxon>Bacteria</taxon>
        <taxon>Bacillati</taxon>
        <taxon>Actinomycetota</taxon>
        <taxon>Actinomycetes</taxon>
        <taxon>Micromonosporales</taxon>
        <taxon>Micromonosporaceae</taxon>
        <taxon>Micromonospora</taxon>
    </lineage>
</organism>
<keyword evidence="3 9" id="KW-0808">Transferase</keyword>
<dbReference type="AlphaFoldDB" id="A0A1C4XR28"/>
<feature type="transmembrane region" description="Helical" evidence="7">
    <location>
        <begin position="532"/>
        <end position="559"/>
    </location>
</feature>
<sequence>MSAPARPAFETLETEIRNLSGGNVLRAGPGGPTLAPFRYLRATRAATFVSALRRRDRVAVAGLTAGWAVSFVAFWWWWWQPAHRVGWAGLALNSLLLLYLTALPAYYLLAVSRLRQVNPALGVPRLRVAFVVTRAPSEPWSLAHRTLTAMLAQQFPYPYDVWLCDEDPSEQALRWCAANGVGVSSRRGVAAYHRATWPRRTRCKEGNLAYFYDHWGYRDYEVVAQLDCDHVPQPTYLAAITRPFADPAIGYVAAPSVCDANSANSWSARGRLHREATYHGPVQLGHNGGLAPLCIGSHYAVRTEALRDIGGLGPELAEDFSTTFLLASAGWQGAFAIDAEAHGDGPLTVADMLTQEFQWSRSLTTLRYDLAPDHLRRMGTAVRLRFAFQLSYYPLLAIATVVGLALPPFAAVTGLPWVNVNYVEFLARLAAVSLWLPLLTLLLRRRGLLRPRSVPVLSWEGVLFALTRWPYVVWGVLAATRLNARPKQVSFKVTPKARTGLEPLPTRLVLPYAVITVVLSAAALLGERSAHTPGYVFLCILGALCYAAAGLAVPALHVVEAARAAGLRMRSAVATAAGPLLVGVLALLPLAAAIADYSGPAALLHTR</sequence>
<evidence type="ECO:0000256" key="3">
    <source>
        <dbReference type="ARBA" id="ARBA00022679"/>
    </source>
</evidence>
<evidence type="ECO:0000259" key="8">
    <source>
        <dbReference type="Pfam" id="PF13632"/>
    </source>
</evidence>